<dbReference type="RefSeq" id="WP_006061675.1">
    <property type="nucleotide sequence ID" value="NZ_KB290820.1"/>
</dbReference>
<gene>
    <name evidence="4" type="ORF">HMPREF9997_02254</name>
</gene>
<dbReference type="Pfam" id="PF00293">
    <property type="entry name" value="NUDIX"/>
    <property type="match status" value="1"/>
</dbReference>
<accession>L1MC18</accession>
<dbReference type="InterPro" id="IPR020084">
    <property type="entry name" value="NUDIX_hydrolase_CS"/>
</dbReference>
<dbReference type="PROSITE" id="PS00893">
    <property type="entry name" value="NUDIX_BOX"/>
    <property type="match status" value="1"/>
</dbReference>
<dbReference type="CDD" id="cd18879">
    <property type="entry name" value="NUDIX_Hydrolase"/>
    <property type="match status" value="1"/>
</dbReference>
<dbReference type="PROSITE" id="PS51462">
    <property type="entry name" value="NUDIX"/>
    <property type="match status" value="1"/>
</dbReference>
<name>L1MC18_9CORY</name>
<evidence type="ECO:0000259" key="3">
    <source>
        <dbReference type="PROSITE" id="PS51462"/>
    </source>
</evidence>
<dbReference type="SUPFAM" id="SSF55811">
    <property type="entry name" value="Nudix"/>
    <property type="match status" value="1"/>
</dbReference>
<feature type="domain" description="Nudix hydrolase" evidence="3">
    <location>
        <begin position="19"/>
        <end position="160"/>
    </location>
</feature>
<dbReference type="STRING" id="1035195.HMPREF9997_02254"/>
<comment type="cofactor">
    <cofactor evidence="1">
        <name>Mg(2+)</name>
        <dbReference type="ChEBI" id="CHEBI:18420"/>
    </cofactor>
</comment>
<reference evidence="4 5" key="1">
    <citation type="submission" date="2012-05" db="EMBL/GenBank/DDBJ databases">
        <authorList>
            <person name="Weinstock G."/>
            <person name="Sodergren E."/>
            <person name="Lobos E.A."/>
            <person name="Fulton L."/>
            <person name="Fulton R."/>
            <person name="Courtney L."/>
            <person name="Fronick C."/>
            <person name="O'Laughlin M."/>
            <person name="Godfrey J."/>
            <person name="Wilson R.M."/>
            <person name="Miner T."/>
            <person name="Farmer C."/>
            <person name="Delehaunty K."/>
            <person name="Cordes M."/>
            <person name="Minx P."/>
            <person name="Tomlinson C."/>
            <person name="Chen J."/>
            <person name="Wollam A."/>
            <person name="Pepin K.H."/>
            <person name="Bhonagiri V."/>
            <person name="Zhang X."/>
            <person name="Suruliraj S."/>
            <person name="Warren W."/>
            <person name="Mitreva M."/>
            <person name="Mardis E.R."/>
            <person name="Wilson R.K."/>
        </authorList>
    </citation>
    <scope>NUCLEOTIDE SEQUENCE [LARGE SCALE GENOMIC DNA]</scope>
    <source>
        <strain evidence="4 5">F0235</strain>
    </source>
</reference>
<dbReference type="PANTHER" id="PTHR43046:SF16">
    <property type="entry name" value="ADP-RIBOSE PYROPHOSPHATASE YJHB-RELATED"/>
    <property type="match status" value="1"/>
</dbReference>
<sequence>MGTPQFILNLRKKIGHDELWLPGVTGVILRSGDGGGGEGTAQEVLLVQRSDNHHWTPVTGICEPSEQPDTAIMREALEETGLQIQVDRLLWVQAIDALTYINGDVASYMDTAFACSVVPGTSSIPHVADEESVAVGWFHVDELPAMKPRFEHLITIASTGTSRSPAGWGPAST</sequence>
<dbReference type="HOGENOM" id="CLU_037162_7_3_11"/>
<dbReference type="PATRIC" id="fig|1035195.3.peg.2018"/>
<protein>
    <submittedName>
        <fullName evidence="4">Hydrolase, NUDIX family</fullName>
    </submittedName>
</protein>
<dbReference type="InterPro" id="IPR015797">
    <property type="entry name" value="NUDIX_hydrolase-like_dom_sf"/>
</dbReference>
<comment type="caution">
    <text evidence="4">The sequence shown here is derived from an EMBL/GenBank/DDBJ whole genome shotgun (WGS) entry which is preliminary data.</text>
</comment>
<proteinExistence type="predicted"/>
<evidence type="ECO:0000256" key="2">
    <source>
        <dbReference type="ARBA" id="ARBA00022801"/>
    </source>
</evidence>
<evidence type="ECO:0000313" key="5">
    <source>
        <dbReference type="Proteomes" id="UP000010445"/>
    </source>
</evidence>
<dbReference type="Gene3D" id="3.90.79.10">
    <property type="entry name" value="Nucleoside Triphosphate Pyrophosphohydrolase"/>
    <property type="match status" value="1"/>
</dbReference>
<dbReference type="InterPro" id="IPR000086">
    <property type="entry name" value="NUDIX_hydrolase_dom"/>
</dbReference>
<keyword evidence="2 4" id="KW-0378">Hydrolase</keyword>
<dbReference type="PANTHER" id="PTHR43046">
    <property type="entry name" value="GDP-MANNOSE MANNOSYL HYDROLASE"/>
    <property type="match status" value="1"/>
</dbReference>
<dbReference type="GO" id="GO:0016787">
    <property type="term" value="F:hydrolase activity"/>
    <property type="evidence" value="ECO:0007669"/>
    <property type="project" value="UniProtKB-KW"/>
</dbReference>
<dbReference type="eggNOG" id="COG0494">
    <property type="taxonomic scope" value="Bacteria"/>
</dbReference>
<dbReference type="AlphaFoldDB" id="L1MC18"/>
<keyword evidence="5" id="KW-1185">Reference proteome</keyword>
<organism evidence="4 5">
    <name type="scientific">Corynebacterium durum F0235</name>
    <dbReference type="NCBI Taxonomy" id="1035195"/>
    <lineage>
        <taxon>Bacteria</taxon>
        <taxon>Bacillati</taxon>
        <taxon>Actinomycetota</taxon>
        <taxon>Actinomycetes</taxon>
        <taxon>Mycobacteriales</taxon>
        <taxon>Corynebacteriaceae</taxon>
        <taxon>Corynebacterium</taxon>
    </lineage>
</organism>
<evidence type="ECO:0000313" key="4">
    <source>
        <dbReference type="EMBL" id="EKX88580.1"/>
    </source>
</evidence>
<dbReference type="Proteomes" id="UP000010445">
    <property type="component" value="Unassembled WGS sequence"/>
</dbReference>
<evidence type="ECO:0000256" key="1">
    <source>
        <dbReference type="ARBA" id="ARBA00001946"/>
    </source>
</evidence>
<dbReference type="EMBL" id="AMEM01000037">
    <property type="protein sequence ID" value="EKX88580.1"/>
    <property type="molecule type" value="Genomic_DNA"/>
</dbReference>